<protein>
    <submittedName>
        <fullName evidence="1">Uncharacterized protein</fullName>
    </submittedName>
</protein>
<reference evidence="2" key="1">
    <citation type="journal article" date="2013" name="Ind. Biotechnol.">
        <title>Comparative genomics analysis of Trichoderma reesei strains.</title>
        <authorList>
            <person name="Koike H."/>
            <person name="Aerts A."/>
            <person name="LaButti K."/>
            <person name="Grigoriev I.V."/>
            <person name="Baker S.E."/>
        </authorList>
    </citation>
    <scope>NUCLEOTIDE SEQUENCE [LARGE SCALE GENOMIC DNA]</scope>
    <source>
        <strain evidence="2">ATCC 56765 / BCRC 32924 / NRRL 11460 / Rut C-30</strain>
    </source>
</reference>
<gene>
    <name evidence="1" type="ORF">M419DRAFT_125948</name>
</gene>
<dbReference type="Proteomes" id="UP000024376">
    <property type="component" value="Unassembled WGS sequence"/>
</dbReference>
<dbReference type="EMBL" id="KI911139">
    <property type="protein sequence ID" value="ETS06513.1"/>
    <property type="molecule type" value="Genomic_DNA"/>
</dbReference>
<sequence>MCPEKKIPVSTSYLWAQKDGEFGPRPANIVPSWRVPNVYPLPASWIFIPKTERSSEVEKPKKIDCPR</sequence>
<dbReference type="HOGENOM" id="CLU_2814251_0_0_1"/>
<proteinExistence type="predicted"/>
<evidence type="ECO:0000313" key="2">
    <source>
        <dbReference type="Proteomes" id="UP000024376"/>
    </source>
</evidence>
<dbReference type="KEGG" id="trr:M419DRAFT_125948"/>
<accession>A0A024SKD8</accession>
<organism evidence="1 2">
    <name type="scientific">Hypocrea jecorina (strain ATCC 56765 / BCRC 32924 / NRRL 11460 / Rut C-30)</name>
    <name type="common">Trichoderma reesei</name>
    <dbReference type="NCBI Taxonomy" id="1344414"/>
    <lineage>
        <taxon>Eukaryota</taxon>
        <taxon>Fungi</taxon>
        <taxon>Dikarya</taxon>
        <taxon>Ascomycota</taxon>
        <taxon>Pezizomycotina</taxon>
        <taxon>Sordariomycetes</taxon>
        <taxon>Hypocreomycetidae</taxon>
        <taxon>Hypocreales</taxon>
        <taxon>Hypocreaceae</taxon>
        <taxon>Trichoderma</taxon>
    </lineage>
</organism>
<name>A0A024SKD8_HYPJR</name>
<dbReference type="AlphaFoldDB" id="A0A024SKD8"/>
<evidence type="ECO:0000313" key="1">
    <source>
        <dbReference type="EMBL" id="ETS06513.1"/>
    </source>
</evidence>